<name>A0A1F2P7X3_9EURY</name>
<dbReference type="EMBL" id="LYOR01000002">
    <property type="protein sequence ID" value="OFV66706.1"/>
    <property type="molecule type" value="Genomic_DNA"/>
</dbReference>
<organism evidence="3 4">
    <name type="scientific">Candidatus Syntropharchaeum butanivorans</name>
    <dbReference type="NCBI Taxonomy" id="1839936"/>
    <lineage>
        <taxon>Archaea</taxon>
        <taxon>Methanobacteriati</taxon>
        <taxon>Methanobacteriota</taxon>
        <taxon>Stenosarchaea group</taxon>
        <taxon>Methanomicrobia</taxon>
        <taxon>Methanosarcinales</taxon>
        <taxon>ANME-2 cluster</taxon>
        <taxon>Candidatus Syntropharchaeum</taxon>
    </lineage>
</organism>
<evidence type="ECO:0000256" key="2">
    <source>
        <dbReference type="SAM" id="Phobius"/>
    </source>
</evidence>
<gene>
    <name evidence="3" type="ORF">SBU_000673</name>
</gene>
<evidence type="ECO:0000256" key="1">
    <source>
        <dbReference type="SAM" id="MobiDB-lite"/>
    </source>
</evidence>
<feature type="region of interest" description="Disordered" evidence="1">
    <location>
        <begin position="371"/>
        <end position="391"/>
    </location>
</feature>
<feature type="transmembrane region" description="Helical" evidence="2">
    <location>
        <begin position="398"/>
        <end position="418"/>
    </location>
</feature>
<keyword evidence="2" id="KW-0812">Transmembrane</keyword>
<keyword evidence="2" id="KW-1133">Transmembrane helix</keyword>
<dbReference type="Proteomes" id="UP000185779">
    <property type="component" value="Unassembled WGS sequence"/>
</dbReference>
<reference evidence="3" key="1">
    <citation type="submission" date="2016-05" db="EMBL/GenBank/DDBJ databases">
        <title>Microbial consortia oxidize butane by reversing methanogenesis.</title>
        <authorList>
            <person name="Laso-Perez R."/>
            <person name="Richter M."/>
            <person name="Wegener G."/>
            <person name="Musat F."/>
        </authorList>
    </citation>
    <scope>NUCLEOTIDE SEQUENCE [LARGE SCALE GENOMIC DNA]</scope>
    <source>
        <strain evidence="3">BOX1</strain>
    </source>
</reference>
<comment type="caution">
    <text evidence="3">The sequence shown here is derived from an EMBL/GenBank/DDBJ whole genome shotgun (WGS) entry which is preliminary data.</text>
</comment>
<protein>
    <submittedName>
        <fullName evidence="3">Membrane protein</fullName>
    </submittedName>
</protein>
<dbReference type="Gene3D" id="2.60.40.10">
    <property type="entry name" value="Immunoglobulins"/>
    <property type="match status" value="1"/>
</dbReference>
<sequence>MTMSKKITALLTVLLFPALAMFTVSAATPSISTPDCGMRGMTLPVTILSDGGPVQGADVYFVLNSGTPVHGQTDTDGKVNYKPLLTGRLNITAIYGGISTSKEIPIYEPAYGIDLTVIGKSTKTVAPGEDATYLLRVTNTGNVTDTINLTIDGPGSLNTTSTSLRLEPGAGAGRYLLLTVSGLTTAGTYTTAITATSTSSISESVRVTTVVSAGGGGGYHGGGGGGPSPSTNIPVDTETGNVTSTTTLSTDGAKLIIPAGTIVKDAAGNPLSSSITIIPLPSTAASFGAIAAFELAPDGTTFSPPIDLLISYDPADIPEGLSESDLVIRVWDGTGWSTLETSVDTTTHTATAKISHFSIFALFAKAQAASSPPATVTPTEPTPSPAGTPASEPERIPWALIIGVIIILIIAGGVYYIYMRRR</sequence>
<keyword evidence="2" id="KW-0472">Membrane</keyword>
<evidence type="ECO:0000313" key="3">
    <source>
        <dbReference type="EMBL" id="OFV66706.1"/>
    </source>
</evidence>
<evidence type="ECO:0000313" key="4">
    <source>
        <dbReference type="Proteomes" id="UP000185779"/>
    </source>
</evidence>
<dbReference type="AlphaFoldDB" id="A0A1F2P7X3"/>
<keyword evidence="4" id="KW-1185">Reference proteome</keyword>
<accession>A0A1F2P7X3</accession>
<dbReference type="STRING" id="1839936.SBU_000673"/>
<proteinExistence type="predicted"/>
<dbReference type="InterPro" id="IPR013783">
    <property type="entry name" value="Ig-like_fold"/>
</dbReference>